<accession>A0ABU0JNN8</accession>
<comment type="caution">
    <text evidence="1">The sequence shown here is derived from an EMBL/GenBank/DDBJ whole genome shotgun (WGS) entry which is preliminary data.</text>
</comment>
<organism evidence="1 2">
    <name type="scientific">Hathewaya limosa</name>
    <name type="common">Clostridium limosum</name>
    <dbReference type="NCBI Taxonomy" id="1536"/>
    <lineage>
        <taxon>Bacteria</taxon>
        <taxon>Bacillati</taxon>
        <taxon>Bacillota</taxon>
        <taxon>Clostridia</taxon>
        <taxon>Eubacteriales</taxon>
        <taxon>Clostridiaceae</taxon>
        <taxon>Hathewaya</taxon>
    </lineage>
</organism>
<dbReference type="InterPro" id="IPR045633">
    <property type="entry name" value="DUF6414"/>
</dbReference>
<evidence type="ECO:0000313" key="2">
    <source>
        <dbReference type="Proteomes" id="UP001224418"/>
    </source>
</evidence>
<name>A0ABU0JNN8_HATLI</name>
<sequence length="286" mass="32497">MSGITGIPLYLNSRMVSNLFTILIAEFSITETESIKKQVTLGVNTPLSEIIKGQYIQGDVSLQVLNELSQSQTLEFQIKEISVFINLMKILNEHNLLKQCNPNNNDKIPKINKGDYVQLNCELSEDPLIKWFKDMEGTVNHMSYVNPEKADKLNQTCFMQGVKNALDKYNDSPSTNVIMKNCYNGNTGAYLKLEKECFQENMNHIFEGPVTVVGKVANSVQGKQMNNCDLYYNNFFKYMNEKSLNNVFDELKNMAPNVSIPNIPETLLFYDLIQVLLNIIPLAILV</sequence>
<reference evidence="1 2" key="1">
    <citation type="submission" date="2023-07" db="EMBL/GenBank/DDBJ databases">
        <title>Genomic Encyclopedia of Type Strains, Phase IV (KMG-IV): sequencing the most valuable type-strain genomes for metagenomic binning, comparative biology and taxonomic classification.</title>
        <authorList>
            <person name="Goeker M."/>
        </authorList>
    </citation>
    <scope>NUCLEOTIDE SEQUENCE [LARGE SCALE GENOMIC DNA]</scope>
    <source>
        <strain evidence="1 2">DSM 1400</strain>
    </source>
</reference>
<dbReference type="Proteomes" id="UP001224418">
    <property type="component" value="Unassembled WGS sequence"/>
</dbReference>
<protein>
    <submittedName>
        <fullName evidence="1">Uncharacterized protein</fullName>
    </submittedName>
</protein>
<evidence type="ECO:0000313" key="1">
    <source>
        <dbReference type="EMBL" id="MDQ0478699.1"/>
    </source>
</evidence>
<dbReference type="Pfam" id="PF19952">
    <property type="entry name" value="DUF6414"/>
    <property type="match status" value="1"/>
</dbReference>
<gene>
    <name evidence="1" type="ORF">QOZ93_000408</name>
</gene>
<proteinExistence type="predicted"/>
<dbReference type="RefSeq" id="WP_307354926.1">
    <property type="nucleotide sequence ID" value="NZ_BAAACJ010000008.1"/>
</dbReference>
<keyword evidence="2" id="KW-1185">Reference proteome</keyword>
<dbReference type="EMBL" id="JAUSWN010000002">
    <property type="protein sequence ID" value="MDQ0478699.1"/>
    <property type="molecule type" value="Genomic_DNA"/>
</dbReference>